<dbReference type="InterPro" id="IPR043519">
    <property type="entry name" value="NT_sf"/>
</dbReference>
<accession>A0A853A3R3</accession>
<dbReference type="Proteomes" id="UP000567795">
    <property type="component" value="Unassembled WGS sequence"/>
</dbReference>
<evidence type="ECO:0000313" key="3">
    <source>
        <dbReference type="Proteomes" id="UP000567795"/>
    </source>
</evidence>
<dbReference type="RefSeq" id="WP_179814094.1">
    <property type="nucleotide sequence ID" value="NZ_JACBZD010000001.1"/>
</dbReference>
<sequence>MTTARLPLLDDAAAVAAAYTPLGGYAIAYGSHATGHANSTSDLDLLLVHPATQPVNLPGLTRAVIALHHRHGLGLDTEVRYENKLAASDHDVDRALALEGYSPTQTGDITVRPVPEHGTDVFLNTTTFRLRLVLNALTTGHVFLAGDPRRHSLDTTAAERSVALLATSLLTHQSHMTVSEAVAVLVQAPTGEAGHDWLGYEPTPALHSVLRRGLTALVAEHVIDLVPHGRFRQDDQVRRAALAHFTAYSAGVRGPVPASMP</sequence>
<dbReference type="AlphaFoldDB" id="A0A853A3R3"/>
<reference evidence="2 3" key="1">
    <citation type="submission" date="2020-07" db="EMBL/GenBank/DDBJ databases">
        <title>Sequencing the genomes of 1000 actinobacteria strains.</title>
        <authorList>
            <person name="Klenk H.-P."/>
        </authorList>
    </citation>
    <scope>NUCLEOTIDE SEQUENCE [LARGE SCALE GENOMIC DNA]</scope>
    <source>
        <strain evidence="2 3">DSM 42178</strain>
    </source>
</reference>
<dbReference type="EMBL" id="JACBZD010000001">
    <property type="protein sequence ID" value="NYI05341.1"/>
    <property type="molecule type" value="Genomic_DNA"/>
</dbReference>
<evidence type="ECO:0000313" key="2">
    <source>
        <dbReference type="EMBL" id="NYI05341.1"/>
    </source>
</evidence>
<keyword evidence="3" id="KW-1185">Reference proteome</keyword>
<dbReference type="SUPFAM" id="SSF81301">
    <property type="entry name" value="Nucleotidyltransferase"/>
    <property type="match status" value="1"/>
</dbReference>
<proteinExistence type="predicted"/>
<feature type="domain" description="Polymerase nucleotidyl transferase" evidence="1">
    <location>
        <begin position="27"/>
        <end position="54"/>
    </location>
</feature>
<evidence type="ECO:0000259" key="1">
    <source>
        <dbReference type="Pfam" id="PF01909"/>
    </source>
</evidence>
<dbReference type="InterPro" id="IPR002934">
    <property type="entry name" value="Polymerase_NTP_transf_dom"/>
</dbReference>
<dbReference type="GO" id="GO:0016779">
    <property type="term" value="F:nucleotidyltransferase activity"/>
    <property type="evidence" value="ECO:0007669"/>
    <property type="project" value="InterPro"/>
</dbReference>
<dbReference type="Pfam" id="PF01909">
    <property type="entry name" value="NTP_transf_2"/>
    <property type="match status" value="1"/>
</dbReference>
<organism evidence="2 3">
    <name type="scientific">Allostreptomyces psammosilenae</name>
    <dbReference type="NCBI Taxonomy" id="1892865"/>
    <lineage>
        <taxon>Bacteria</taxon>
        <taxon>Bacillati</taxon>
        <taxon>Actinomycetota</taxon>
        <taxon>Actinomycetes</taxon>
        <taxon>Kitasatosporales</taxon>
        <taxon>Streptomycetaceae</taxon>
        <taxon>Allostreptomyces</taxon>
    </lineage>
</organism>
<dbReference type="CDD" id="cd05403">
    <property type="entry name" value="NT_KNTase_like"/>
    <property type="match status" value="1"/>
</dbReference>
<protein>
    <recommendedName>
        <fullName evidence="1">Polymerase nucleotidyl transferase domain-containing protein</fullName>
    </recommendedName>
</protein>
<comment type="caution">
    <text evidence="2">The sequence shown here is derived from an EMBL/GenBank/DDBJ whole genome shotgun (WGS) entry which is preliminary data.</text>
</comment>
<gene>
    <name evidence="2" type="ORF">FHU37_002284</name>
</gene>
<name>A0A853A3R3_9ACTN</name>